<evidence type="ECO:0000256" key="6">
    <source>
        <dbReference type="ARBA" id="ARBA00023170"/>
    </source>
</evidence>
<feature type="region of interest" description="Disordered" evidence="8">
    <location>
        <begin position="376"/>
        <end position="399"/>
    </location>
</feature>
<feature type="transmembrane region" description="Helical" evidence="9">
    <location>
        <begin position="127"/>
        <end position="153"/>
    </location>
</feature>
<dbReference type="GO" id="GO:0004930">
    <property type="term" value="F:G protein-coupled receptor activity"/>
    <property type="evidence" value="ECO:0007669"/>
    <property type="project" value="UniProtKB-KW"/>
</dbReference>
<proteinExistence type="predicted"/>
<feature type="transmembrane region" description="Helical" evidence="9">
    <location>
        <begin position="279"/>
        <end position="298"/>
    </location>
</feature>
<dbReference type="VEuPathDB" id="VectorBase:BGLAX_052658"/>
<feature type="transmembrane region" description="Helical" evidence="9">
    <location>
        <begin position="232"/>
        <end position="258"/>
    </location>
</feature>
<evidence type="ECO:0000256" key="1">
    <source>
        <dbReference type="ARBA" id="ARBA00004141"/>
    </source>
</evidence>
<feature type="transmembrane region" description="Helical" evidence="9">
    <location>
        <begin position="48"/>
        <end position="72"/>
    </location>
</feature>
<evidence type="ECO:0000313" key="12">
    <source>
        <dbReference type="Proteomes" id="UP000076420"/>
    </source>
</evidence>
<dbReference type="Gene3D" id="1.20.1070.10">
    <property type="entry name" value="Rhodopsin 7-helix transmembrane proteins"/>
    <property type="match status" value="1"/>
</dbReference>
<evidence type="ECO:0000256" key="3">
    <source>
        <dbReference type="ARBA" id="ARBA00022989"/>
    </source>
</evidence>
<dbReference type="InterPro" id="IPR000276">
    <property type="entry name" value="GPCR_Rhodpsn"/>
</dbReference>
<dbReference type="EnsemblMetazoa" id="BGLB033504-RA">
    <property type="protein sequence ID" value="BGLB033504-PA"/>
    <property type="gene ID" value="BGLB033504"/>
</dbReference>
<dbReference type="AlphaFoldDB" id="A0A2C9LPE3"/>
<feature type="transmembrane region" description="Helical" evidence="9">
    <location>
        <begin position="318"/>
        <end position="342"/>
    </location>
</feature>
<reference evidence="11" key="1">
    <citation type="submission" date="2020-05" db="UniProtKB">
        <authorList>
            <consortium name="EnsemblMetazoa"/>
        </authorList>
    </citation>
    <scope>IDENTIFICATION</scope>
    <source>
        <strain evidence="11">BB02</strain>
    </source>
</reference>
<dbReference type="RefSeq" id="XP_013063913.2">
    <property type="nucleotide sequence ID" value="XM_013208459.2"/>
</dbReference>
<sequence length="399" mass="44609">MSCSSSCQTSISRLGQNSSLSILNSTEEDILEDAEILDIPTTRLIMKILMFAVTPGIGVLGIIGNTLSIIVIKKHGFKKSSNILLFSLAIADIVFLVAFNSIPKIIYETSYVRGYDGFSEEESWVLVVFYSIFMSLDFSSSLVSLLMPMCITLERLIVIFLPLHAFRIVTPKRTWCVVIILVLYSLSLFVYPMAWFELHYVWDPKYNRTIGYREFSSLRDRDVNIVKVIDEISVYSIVVVPPLFTVVGCVIIFIKIKIVSLKRTQMTSKEVSTNRTTKMLLAVCAVYTVTCAILTIPINIPVISYGPFSEVHPSNIAIVMYQVMNLAICINSSCNFIIYVGLNKTFRKTYNQIFCSKSAASDKSFSMQGKYTASNLSTSAVASQSSQMSSADMDDDDEL</sequence>
<dbReference type="SMART" id="SM01381">
    <property type="entry name" value="7TM_GPCR_Srsx"/>
    <property type="match status" value="1"/>
</dbReference>
<organism evidence="11 12">
    <name type="scientific">Biomphalaria glabrata</name>
    <name type="common">Bloodfluke planorb</name>
    <name type="synonym">Freshwater snail</name>
    <dbReference type="NCBI Taxonomy" id="6526"/>
    <lineage>
        <taxon>Eukaryota</taxon>
        <taxon>Metazoa</taxon>
        <taxon>Spiralia</taxon>
        <taxon>Lophotrochozoa</taxon>
        <taxon>Mollusca</taxon>
        <taxon>Gastropoda</taxon>
        <taxon>Heterobranchia</taxon>
        <taxon>Euthyneura</taxon>
        <taxon>Panpulmonata</taxon>
        <taxon>Hygrophila</taxon>
        <taxon>Lymnaeoidea</taxon>
        <taxon>Planorbidae</taxon>
        <taxon>Biomphalaria</taxon>
    </lineage>
</organism>
<keyword evidence="3 9" id="KW-1133">Transmembrane helix</keyword>
<feature type="transmembrane region" description="Helical" evidence="9">
    <location>
        <begin position="174"/>
        <end position="196"/>
    </location>
</feature>
<dbReference type="Pfam" id="PF00001">
    <property type="entry name" value="7tm_1"/>
    <property type="match status" value="1"/>
</dbReference>
<comment type="subcellular location">
    <subcellularLocation>
        <location evidence="1">Membrane</location>
        <topology evidence="1">Multi-pass membrane protein</topology>
    </subcellularLocation>
</comment>
<evidence type="ECO:0000313" key="11">
    <source>
        <dbReference type="EnsemblMetazoa" id="BGLB033504-PA"/>
    </source>
</evidence>
<dbReference type="STRING" id="6526.A0A2C9LPE3"/>
<accession>A0A2C9LPE3</accession>
<dbReference type="PANTHER" id="PTHR24243">
    <property type="entry name" value="G-PROTEIN COUPLED RECEPTOR"/>
    <property type="match status" value="1"/>
</dbReference>
<dbReference type="InterPro" id="IPR017452">
    <property type="entry name" value="GPCR_Rhodpsn_7TM"/>
</dbReference>
<feature type="compositionally biased region" description="Low complexity" evidence="8">
    <location>
        <begin position="382"/>
        <end position="391"/>
    </location>
</feature>
<evidence type="ECO:0000256" key="9">
    <source>
        <dbReference type="SAM" id="Phobius"/>
    </source>
</evidence>
<gene>
    <name evidence="11" type="primary">106052983</name>
</gene>
<evidence type="ECO:0000256" key="2">
    <source>
        <dbReference type="ARBA" id="ARBA00022692"/>
    </source>
</evidence>
<keyword evidence="6" id="KW-0675">Receptor</keyword>
<dbReference type="PRINTS" id="PR00237">
    <property type="entry name" value="GPCRRHODOPSN"/>
</dbReference>
<dbReference type="VEuPathDB" id="VectorBase:BGLB033504"/>
<dbReference type="SUPFAM" id="SSF81321">
    <property type="entry name" value="Family A G protein-coupled receptor-like"/>
    <property type="match status" value="1"/>
</dbReference>
<dbReference type="KEGG" id="bgt:106052983"/>
<keyword evidence="7" id="KW-0807">Transducer</keyword>
<keyword evidence="4" id="KW-0297">G-protein coupled receptor</keyword>
<evidence type="ECO:0000256" key="7">
    <source>
        <dbReference type="ARBA" id="ARBA00023224"/>
    </source>
</evidence>
<dbReference type="PROSITE" id="PS50262">
    <property type="entry name" value="G_PROTEIN_RECEP_F1_2"/>
    <property type="match status" value="1"/>
</dbReference>
<dbReference type="Proteomes" id="UP000076420">
    <property type="component" value="Unassembled WGS sequence"/>
</dbReference>
<name>A0A2C9LPE3_BIOGL</name>
<evidence type="ECO:0000256" key="4">
    <source>
        <dbReference type="ARBA" id="ARBA00023040"/>
    </source>
</evidence>
<keyword evidence="2 9" id="KW-0812">Transmembrane</keyword>
<protein>
    <recommendedName>
        <fullName evidence="10">G-protein coupled receptors family 1 profile domain-containing protein</fullName>
    </recommendedName>
</protein>
<feature type="transmembrane region" description="Helical" evidence="9">
    <location>
        <begin position="84"/>
        <end position="107"/>
    </location>
</feature>
<evidence type="ECO:0000259" key="10">
    <source>
        <dbReference type="PROSITE" id="PS50262"/>
    </source>
</evidence>
<dbReference type="OrthoDB" id="6112762at2759"/>
<evidence type="ECO:0000256" key="5">
    <source>
        <dbReference type="ARBA" id="ARBA00023136"/>
    </source>
</evidence>
<dbReference type="GO" id="GO:0005886">
    <property type="term" value="C:plasma membrane"/>
    <property type="evidence" value="ECO:0007669"/>
    <property type="project" value="TreeGrafter"/>
</dbReference>
<evidence type="ECO:0000256" key="8">
    <source>
        <dbReference type="SAM" id="MobiDB-lite"/>
    </source>
</evidence>
<keyword evidence="5 9" id="KW-0472">Membrane</keyword>
<feature type="domain" description="G-protein coupled receptors family 1 profile" evidence="10">
    <location>
        <begin position="64"/>
        <end position="339"/>
    </location>
</feature>
<dbReference type="PANTHER" id="PTHR24243:SF208">
    <property type="entry name" value="PYROKININ-1 RECEPTOR"/>
    <property type="match status" value="1"/>
</dbReference>